<dbReference type="AlphaFoldDB" id="A0AAN9STN4"/>
<evidence type="ECO:0000313" key="1">
    <source>
        <dbReference type="EMBL" id="KAK7405227.1"/>
    </source>
</evidence>
<accession>A0AAN9STN4</accession>
<organism evidence="1 2">
    <name type="scientific">Psophocarpus tetragonolobus</name>
    <name type="common">Winged bean</name>
    <name type="synonym">Dolichos tetragonolobus</name>
    <dbReference type="NCBI Taxonomy" id="3891"/>
    <lineage>
        <taxon>Eukaryota</taxon>
        <taxon>Viridiplantae</taxon>
        <taxon>Streptophyta</taxon>
        <taxon>Embryophyta</taxon>
        <taxon>Tracheophyta</taxon>
        <taxon>Spermatophyta</taxon>
        <taxon>Magnoliopsida</taxon>
        <taxon>eudicotyledons</taxon>
        <taxon>Gunneridae</taxon>
        <taxon>Pentapetalae</taxon>
        <taxon>rosids</taxon>
        <taxon>fabids</taxon>
        <taxon>Fabales</taxon>
        <taxon>Fabaceae</taxon>
        <taxon>Papilionoideae</taxon>
        <taxon>50 kb inversion clade</taxon>
        <taxon>NPAAA clade</taxon>
        <taxon>indigoferoid/millettioid clade</taxon>
        <taxon>Phaseoleae</taxon>
        <taxon>Psophocarpus</taxon>
    </lineage>
</organism>
<proteinExistence type="predicted"/>
<dbReference type="PANTHER" id="PTHR36388">
    <property type="entry name" value="OS02G0469000 PROTEIN"/>
    <property type="match status" value="1"/>
</dbReference>
<name>A0AAN9STN4_PSOTE</name>
<dbReference type="Proteomes" id="UP001386955">
    <property type="component" value="Unassembled WGS sequence"/>
</dbReference>
<gene>
    <name evidence="1" type="ORF">VNO78_06426</name>
</gene>
<keyword evidence="2" id="KW-1185">Reference proteome</keyword>
<sequence length="247" mass="27374">MDVEDAENEVSVSSAILNSIVSTQNEVLSQEDLAWVDSCLVKDSDISETNWIPLKNALLEIISSQPESFTTGGEDIQIPTYSISSEYNNTVSTSDDELNQQSLISDGKHLSESSSTYNVNPLHMTVESSTDEIPDDEKTGTLPSFNPFLSTYNEDLKESETIEFGLYLDSSSYDMEHLADNIFKVWDLDIPSEEGELVKQLDKALSEDSLQTVPSSFDDSMKWKDMKESSLDDLVAGIADLSLNKNV</sequence>
<dbReference type="PANTHER" id="PTHR36388:SF1">
    <property type="entry name" value="OS02G0469000 PROTEIN"/>
    <property type="match status" value="1"/>
</dbReference>
<comment type="caution">
    <text evidence="1">The sequence shown here is derived from an EMBL/GenBank/DDBJ whole genome shotgun (WGS) entry which is preliminary data.</text>
</comment>
<dbReference type="EMBL" id="JAYMYS010000002">
    <property type="protein sequence ID" value="KAK7405227.1"/>
    <property type="molecule type" value="Genomic_DNA"/>
</dbReference>
<protein>
    <submittedName>
        <fullName evidence="1">Uncharacterized protein</fullName>
    </submittedName>
</protein>
<evidence type="ECO:0000313" key="2">
    <source>
        <dbReference type="Proteomes" id="UP001386955"/>
    </source>
</evidence>
<reference evidence="1 2" key="1">
    <citation type="submission" date="2024-01" db="EMBL/GenBank/DDBJ databases">
        <title>The genomes of 5 underutilized Papilionoideae crops provide insights into root nodulation and disease resistanc.</title>
        <authorList>
            <person name="Jiang F."/>
        </authorList>
    </citation>
    <scope>NUCLEOTIDE SEQUENCE [LARGE SCALE GENOMIC DNA]</scope>
    <source>
        <strain evidence="1">DUOXIRENSHENG_FW03</strain>
        <tissue evidence="1">Leaves</tissue>
    </source>
</reference>